<dbReference type="GO" id="GO:0004824">
    <property type="term" value="F:lysine-tRNA ligase activity"/>
    <property type="evidence" value="ECO:0007669"/>
    <property type="project" value="UniProtKB-EC"/>
</dbReference>
<evidence type="ECO:0000256" key="1">
    <source>
        <dbReference type="ARBA" id="ARBA00004496"/>
    </source>
</evidence>
<dbReference type="GO" id="GO:0000049">
    <property type="term" value="F:tRNA binding"/>
    <property type="evidence" value="ECO:0007669"/>
    <property type="project" value="TreeGrafter"/>
</dbReference>
<dbReference type="PROSITE" id="PS50862">
    <property type="entry name" value="AA_TRNA_LIGASE_II"/>
    <property type="match status" value="1"/>
</dbReference>
<keyword evidence="7" id="KW-0648">Protein biosynthesis</keyword>
<dbReference type="InterPro" id="IPR018149">
    <property type="entry name" value="Lys-tRNA-synth_II_C"/>
</dbReference>
<dbReference type="Proteomes" id="UP000663699">
    <property type="component" value="Chromosome 4"/>
</dbReference>
<feature type="domain" description="Aminoacyl-transfer RNA synthetases class-II family profile" evidence="11">
    <location>
        <begin position="250"/>
        <end position="581"/>
    </location>
</feature>
<dbReference type="PANTHER" id="PTHR42918">
    <property type="entry name" value="LYSYL-TRNA SYNTHETASE"/>
    <property type="match status" value="1"/>
</dbReference>
<dbReference type="AlphaFoldDB" id="A0A899FT87"/>
<comment type="subcellular location">
    <subcellularLocation>
        <location evidence="1">Cytoplasm</location>
    </subcellularLocation>
</comment>
<evidence type="ECO:0000256" key="3">
    <source>
        <dbReference type="ARBA" id="ARBA00022490"/>
    </source>
</evidence>
<organism evidence="12 13">
    <name type="scientific">Pneumocystis wakefieldiae</name>
    <dbReference type="NCBI Taxonomy" id="38082"/>
    <lineage>
        <taxon>Eukaryota</taxon>
        <taxon>Fungi</taxon>
        <taxon>Dikarya</taxon>
        <taxon>Ascomycota</taxon>
        <taxon>Taphrinomycotina</taxon>
        <taxon>Pneumocystomycetes</taxon>
        <taxon>Pneumocystaceae</taxon>
        <taxon>Pneumocystis</taxon>
    </lineage>
</organism>
<dbReference type="EMBL" id="CP054535">
    <property type="protein sequence ID" value="QSL64981.1"/>
    <property type="molecule type" value="Genomic_DNA"/>
</dbReference>
<dbReference type="GO" id="GO:0006430">
    <property type="term" value="P:lysyl-tRNA aminoacylation"/>
    <property type="evidence" value="ECO:0007669"/>
    <property type="project" value="InterPro"/>
</dbReference>
<keyword evidence="6" id="KW-0067">ATP-binding</keyword>
<dbReference type="SUPFAM" id="SSF55681">
    <property type="entry name" value="Class II aaRS and biotin synthetases"/>
    <property type="match status" value="1"/>
</dbReference>
<dbReference type="OrthoDB" id="21243at2759"/>
<protein>
    <recommendedName>
        <fullName evidence="10">Lysine--tRNA ligase</fullName>
        <ecNumber evidence="10">6.1.1.6</ecNumber>
    </recommendedName>
    <alternativeName>
        <fullName evidence="10">Lysyl-tRNA synthetase</fullName>
    </alternativeName>
</protein>
<proteinExistence type="inferred from homology"/>
<dbReference type="InterPro" id="IPR045864">
    <property type="entry name" value="aa-tRNA-synth_II/BPL/LPL"/>
</dbReference>
<keyword evidence="4" id="KW-0436">Ligase</keyword>
<gene>
    <name evidence="12" type="ORF">MERGE_002285</name>
</gene>
<dbReference type="GO" id="GO:0005524">
    <property type="term" value="F:ATP binding"/>
    <property type="evidence" value="ECO:0007669"/>
    <property type="project" value="UniProtKB-KW"/>
</dbReference>
<evidence type="ECO:0000256" key="9">
    <source>
        <dbReference type="ARBA" id="ARBA00048573"/>
    </source>
</evidence>
<dbReference type="GO" id="GO:0005829">
    <property type="term" value="C:cytosol"/>
    <property type="evidence" value="ECO:0007669"/>
    <property type="project" value="TreeGrafter"/>
</dbReference>
<dbReference type="InterPro" id="IPR006195">
    <property type="entry name" value="aa-tRNA-synth_II"/>
</dbReference>
<dbReference type="PIRSF" id="PIRSF039101">
    <property type="entry name" value="LysRS2"/>
    <property type="match status" value="1"/>
</dbReference>
<dbReference type="PRINTS" id="PR00982">
    <property type="entry name" value="TRNASYNTHLYS"/>
</dbReference>
<dbReference type="FunFam" id="3.30.930.10:FF:000238">
    <property type="entry name" value="Lysine--tRNA ligase"/>
    <property type="match status" value="1"/>
</dbReference>
<dbReference type="PANTHER" id="PTHR42918:SF9">
    <property type="entry name" value="LYSINE--TRNA LIGASE"/>
    <property type="match status" value="1"/>
</dbReference>
<dbReference type="InterPro" id="IPR004365">
    <property type="entry name" value="NA-bd_OB_tRNA"/>
</dbReference>
<accession>A0A899FT87</accession>
<dbReference type="InterPro" id="IPR044136">
    <property type="entry name" value="Lys-tRNA-ligase_II_N"/>
</dbReference>
<evidence type="ECO:0000256" key="5">
    <source>
        <dbReference type="ARBA" id="ARBA00022741"/>
    </source>
</evidence>
<dbReference type="Pfam" id="PF00152">
    <property type="entry name" value="tRNA-synt_2"/>
    <property type="match status" value="1"/>
</dbReference>
<comment type="similarity">
    <text evidence="2">Belongs to the class-II aminoacyl-tRNA synthetase family.</text>
</comment>
<dbReference type="InterPro" id="IPR002313">
    <property type="entry name" value="Lys-tRNA-ligase_II"/>
</dbReference>
<dbReference type="Gene3D" id="3.30.930.10">
    <property type="entry name" value="Bira Bifunctional Protein, Domain 2"/>
    <property type="match status" value="1"/>
</dbReference>
<dbReference type="EC" id="6.1.1.6" evidence="10"/>
<keyword evidence="8" id="KW-0030">Aminoacyl-tRNA synthetase</keyword>
<evidence type="ECO:0000259" key="11">
    <source>
        <dbReference type="PROSITE" id="PS50862"/>
    </source>
</evidence>
<dbReference type="Gene3D" id="2.40.50.140">
    <property type="entry name" value="Nucleic acid-binding proteins"/>
    <property type="match status" value="1"/>
</dbReference>
<evidence type="ECO:0000256" key="8">
    <source>
        <dbReference type="ARBA" id="ARBA00023146"/>
    </source>
</evidence>
<evidence type="ECO:0000313" key="13">
    <source>
        <dbReference type="Proteomes" id="UP000663699"/>
    </source>
</evidence>
<dbReference type="FunFam" id="2.40.50.140:FF:000050">
    <property type="entry name" value="Lysine--tRNA ligase"/>
    <property type="match status" value="1"/>
</dbReference>
<dbReference type="InterPro" id="IPR012340">
    <property type="entry name" value="NA-bd_OB-fold"/>
</dbReference>
<dbReference type="SUPFAM" id="SSF50249">
    <property type="entry name" value="Nucleic acid-binding proteins"/>
    <property type="match status" value="1"/>
</dbReference>
<comment type="catalytic activity">
    <reaction evidence="9 10">
        <text>tRNA(Lys) + L-lysine + ATP = L-lysyl-tRNA(Lys) + AMP + diphosphate</text>
        <dbReference type="Rhea" id="RHEA:20792"/>
        <dbReference type="Rhea" id="RHEA-COMP:9696"/>
        <dbReference type="Rhea" id="RHEA-COMP:9697"/>
        <dbReference type="ChEBI" id="CHEBI:30616"/>
        <dbReference type="ChEBI" id="CHEBI:32551"/>
        <dbReference type="ChEBI" id="CHEBI:33019"/>
        <dbReference type="ChEBI" id="CHEBI:78442"/>
        <dbReference type="ChEBI" id="CHEBI:78529"/>
        <dbReference type="ChEBI" id="CHEBI:456215"/>
        <dbReference type="EC" id="6.1.1.6"/>
    </reaction>
</comment>
<keyword evidence="5" id="KW-0547">Nucleotide-binding</keyword>
<evidence type="ECO:0000256" key="6">
    <source>
        <dbReference type="ARBA" id="ARBA00022840"/>
    </source>
</evidence>
<dbReference type="InterPro" id="IPR004364">
    <property type="entry name" value="Aa-tRNA-synt_II"/>
</dbReference>
<sequence length="586" mass="68100">MDETSASSQLEQLKNLCLDERSGEYVSKTELKRRLKIQEKREKREARNLATVSSKPAQKYALEINEDLTPNKYYELRSRHIDMLRTCKGLDPYPHKFCVNIQIEEFIKTYSFMKRGEVNRDVIVSVAGRILNKRNSGSKLRFYDLYSDGTKIQVMAQAQDCEKDYLEMHEHIQRGDIVGVIGYPGRTSPKGKGKDEGEGGELTVFCKEMVLLSPCLRMLPMERQGLTNQETRYRQRYLDLIINKTTREKFIMRYRIIKYVRKFLDSLGFMEVETPMMNFIPGGASAKPFITHHNELDLNLYLRVAPELYLKMLVVGGLNRVYEIGRQFRNESIDLTHNPEFTSCEFYCAYADIYDLIDMTEEMLSNMVLELTGDYKIKYHPNGPEDQEIIIDFSRPWKSIEIIPSLEQKLNVIFPSGDQFHTEEMTKFLISLCEEHHVEYSPPITNSRLLDKLISEFLEPECLNPTFLVGHPQIMSPLAKYHRSKVGLCERFELFVAYKEIVNAYTELNDPVEQRMRFQEQARQKDQGDDEVQIIDENFCLSLDYGLPPTGGWGMGIDRLVMFLTDSSNIKEVLLFPTMKPDVSSH</sequence>
<evidence type="ECO:0000313" key="12">
    <source>
        <dbReference type="EMBL" id="QSL64981.1"/>
    </source>
</evidence>
<dbReference type="NCBIfam" id="TIGR00499">
    <property type="entry name" value="lysS_bact"/>
    <property type="match status" value="1"/>
</dbReference>
<dbReference type="HAMAP" id="MF_00252">
    <property type="entry name" value="Lys_tRNA_synth_class2"/>
    <property type="match status" value="1"/>
</dbReference>
<dbReference type="NCBIfam" id="NF001756">
    <property type="entry name" value="PRK00484.1"/>
    <property type="match status" value="1"/>
</dbReference>
<dbReference type="InterPro" id="IPR034762">
    <property type="entry name" value="Lys-tRNA-ligase_II_bac/euk"/>
</dbReference>
<reference evidence="12" key="1">
    <citation type="submission" date="2020-06" db="EMBL/GenBank/DDBJ databases">
        <title>Genomes of multiple members of Pneumocystis genus reveal paths to human pathogen Pneumocystis jirovecii.</title>
        <authorList>
            <person name="Cisse O.H."/>
            <person name="Ma L."/>
            <person name="Dekker J."/>
            <person name="Khil P."/>
            <person name="Jo J."/>
            <person name="Brenchley J."/>
            <person name="Blair R."/>
            <person name="Pahar B."/>
            <person name="Chabe M."/>
            <person name="Van Rompay K.A."/>
            <person name="Keesler R."/>
            <person name="Sukura A."/>
            <person name="Hirsch V."/>
            <person name="Kutty G."/>
            <person name="Liu Y."/>
            <person name="Peng L."/>
            <person name="Chen J."/>
            <person name="Song J."/>
            <person name="Weissenbacher-Lang C."/>
            <person name="Xu J."/>
            <person name="Upham N.S."/>
            <person name="Stajich J.E."/>
            <person name="Cuomo C.A."/>
            <person name="Cushion M.T."/>
            <person name="Kovacs J.A."/>
        </authorList>
    </citation>
    <scope>NUCLEOTIDE SEQUENCE</scope>
    <source>
        <strain evidence="12">2A</strain>
    </source>
</reference>
<evidence type="ECO:0000256" key="4">
    <source>
        <dbReference type="ARBA" id="ARBA00022598"/>
    </source>
</evidence>
<dbReference type="CDD" id="cd04322">
    <property type="entry name" value="LysRS_N"/>
    <property type="match status" value="1"/>
</dbReference>
<evidence type="ECO:0000256" key="7">
    <source>
        <dbReference type="ARBA" id="ARBA00022917"/>
    </source>
</evidence>
<keyword evidence="13" id="KW-1185">Reference proteome</keyword>
<keyword evidence="3" id="KW-0963">Cytoplasm</keyword>
<evidence type="ECO:0000256" key="2">
    <source>
        <dbReference type="ARBA" id="ARBA00008226"/>
    </source>
</evidence>
<dbReference type="Pfam" id="PF01336">
    <property type="entry name" value="tRNA_anti-codon"/>
    <property type="match status" value="1"/>
</dbReference>
<evidence type="ECO:0000256" key="10">
    <source>
        <dbReference type="RuleBase" id="RU003748"/>
    </source>
</evidence>
<name>A0A899FT87_9ASCO</name>
<dbReference type="CDD" id="cd00775">
    <property type="entry name" value="LysRS_core"/>
    <property type="match status" value="1"/>
</dbReference>